<dbReference type="PANTHER" id="PTHR35004:SF7">
    <property type="entry name" value="INTEGRASE PROTEIN"/>
    <property type="match status" value="1"/>
</dbReference>
<dbReference type="Gene3D" id="3.30.420.10">
    <property type="entry name" value="Ribonuclease H-like superfamily/Ribonuclease H"/>
    <property type="match status" value="1"/>
</dbReference>
<dbReference type="GO" id="GO:0003676">
    <property type="term" value="F:nucleic acid binding"/>
    <property type="evidence" value="ECO:0007669"/>
    <property type="project" value="InterPro"/>
</dbReference>
<evidence type="ECO:0000259" key="1">
    <source>
        <dbReference type="PROSITE" id="PS50994"/>
    </source>
</evidence>
<dbReference type="PANTHER" id="PTHR35004">
    <property type="entry name" value="TRANSPOSASE RV3428C-RELATED"/>
    <property type="match status" value="1"/>
</dbReference>
<dbReference type="PROSITE" id="PS50994">
    <property type="entry name" value="INTEGRASE"/>
    <property type="match status" value="1"/>
</dbReference>
<gene>
    <name evidence="2" type="ORF">S06H3_15801</name>
</gene>
<feature type="non-terminal residue" evidence="2">
    <location>
        <position position="1"/>
    </location>
</feature>
<organism evidence="2">
    <name type="scientific">marine sediment metagenome</name>
    <dbReference type="NCBI Taxonomy" id="412755"/>
    <lineage>
        <taxon>unclassified sequences</taxon>
        <taxon>metagenomes</taxon>
        <taxon>ecological metagenomes</taxon>
    </lineage>
</organism>
<comment type="caution">
    <text evidence="2">The sequence shown here is derived from an EMBL/GenBank/DDBJ whole genome shotgun (WGS) entry which is preliminary data.</text>
</comment>
<dbReference type="GO" id="GO:0015074">
    <property type="term" value="P:DNA integration"/>
    <property type="evidence" value="ECO:0007669"/>
    <property type="project" value="InterPro"/>
</dbReference>
<name>X1L191_9ZZZZ</name>
<reference evidence="2" key="1">
    <citation type="journal article" date="2014" name="Front. Microbiol.">
        <title>High frequency of phylogenetically diverse reductive dehalogenase-homologous genes in deep subseafloor sedimentary metagenomes.</title>
        <authorList>
            <person name="Kawai M."/>
            <person name="Futagami T."/>
            <person name="Toyoda A."/>
            <person name="Takaki Y."/>
            <person name="Nishi S."/>
            <person name="Hori S."/>
            <person name="Arai W."/>
            <person name="Tsubouchi T."/>
            <person name="Morono Y."/>
            <person name="Uchiyama I."/>
            <person name="Ito T."/>
            <person name="Fujiyama A."/>
            <person name="Inagaki F."/>
            <person name="Takami H."/>
        </authorList>
    </citation>
    <scope>NUCLEOTIDE SEQUENCE</scope>
    <source>
        <strain evidence="2">Expedition CK06-06</strain>
    </source>
</reference>
<feature type="domain" description="Integrase catalytic" evidence="1">
    <location>
        <begin position="109"/>
        <end position="264"/>
    </location>
</feature>
<dbReference type="InterPro" id="IPR036397">
    <property type="entry name" value="RNaseH_sf"/>
</dbReference>
<proteinExistence type="predicted"/>
<sequence>AKVCREFEIPRSKFYGWKKAFDKEGKAGLVRKKPVARNHPRSLAQDVVDKILDLRQTYKLGPERITWYLERYHGIKTSVSSVYRTLVRNGMRRLPKSSPRRAIHTRRYAKEVPGHHIQVDVKFVSLRNFEGHRVRRFQYTAIDYATRIRALKIYPRHNQQNAIKFIDYVIDKFPFRIHTIRTDRGHEFKAQFHWHVEDKGMRHVYIKPRSPQLNGKVERSHRTDQEEFYQLLTYTDDVPLKPFAVGTHWVSNILHHYCLHLKKI</sequence>
<dbReference type="InterPro" id="IPR009057">
    <property type="entry name" value="Homeodomain-like_sf"/>
</dbReference>
<dbReference type="InterPro" id="IPR012337">
    <property type="entry name" value="RNaseH-like_sf"/>
</dbReference>
<evidence type="ECO:0000313" key="2">
    <source>
        <dbReference type="EMBL" id="GAI12743.1"/>
    </source>
</evidence>
<accession>X1L191</accession>
<dbReference type="EMBL" id="BARV01007788">
    <property type="protein sequence ID" value="GAI12743.1"/>
    <property type="molecule type" value="Genomic_DNA"/>
</dbReference>
<dbReference type="InterPro" id="IPR001584">
    <property type="entry name" value="Integrase_cat-core"/>
</dbReference>
<dbReference type="SUPFAM" id="SSF53098">
    <property type="entry name" value="Ribonuclease H-like"/>
    <property type="match status" value="1"/>
</dbReference>
<dbReference type="Pfam" id="PF13565">
    <property type="entry name" value="HTH_32"/>
    <property type="match status" value="1"/>
</dbReference>
<protein>
    <recommendedName>
        <fullName evidence="1">Integrase catalytic domain-containing protein</fullName>
    </recommendedName>
</protein>
<dbReference type="AlphaFoldDB" id="X1L191"/>
<dbReference type="SUPFAM" id="SSF46689">
    <property type="entry name" value="Homeodomain-like"/>
    <property type="match status" value="1"/>
</dbReference>